<dbReference type="Pfam" id="PF01895">
    <property type="entry name" value="PhoU"/>
    <property type="match status" value="2"/>
</dbReference>
<keyword evidence="2" id="KW-0963">Cytoplasm</keyword>
<keyword evidence="2" id="KW-0813">Transport</keyword>
<dbReference type="NCBIfam" id="TIGR02135">
    <property type="entry name" value="phoU_full"/>
    <property type="match status" value="1"/>
</dbReference>
<dbReference type="Gene3D" id="1.20.58.220">
    <property type="entry name" value="Phosphate transport system protein phou homolog 2, domain 2"/>
    <property type="match status" value="1"/>
</dbReference>
<evidence type="ECO:0000256" key="1">
    <source>
        <dbReference type="ARBA" id="ARBA00022592"/>
    </source>
</evidence>
<protein>
    <recommendedName>
        <fullName evidence="2">Phosphate-specific transport system accessory protein PhoU</fullName>
    </recommendedName>
</protein>
<evidence type="ECO:0000313" key="4">
    <source>
        <dbReference type="EMBL" id="MCP1388406.1"/>
    </source>
</evidence>
<keyword evidence="5" id="KW-1185">Reference proteome</keyword>
<dbReference type="InterPro" id="IPR038078">
    <property type="entry name" value="PhoU-like_sf"/>
</dbReference>
<dbReference type="PANTHER" id="PTHR42930">
    <property type="entry name" value="PHOSPHATE-SPECIFIC TRANSPORT SYSTEM ACCESSORY PROTEIN PHOU"/>
    <property type="match status" value="1"/>
</dbReference>
<keyword evidence="1 2" id="KW-0592">Phosphate transport</keyword>
<dbReference type="InterPro" id="IPR026022">
    <property type="entry name" value="PhoU_dom"/>
</dbReference>
<dbReference type="SUPFAM" id="SSF109755">
    <property type="entry name" value="PhoU-like"/>
    <property type="match status" value="1"/>
</dbReference>
<gene>
    <name evidence="4" type="primary">phoU</name>
    <name evidence="4" type="ORF">M5J20_09465</name>
</gene>
<proteinExistence type="inferred from homology"/>
<evidence type="ECO:0000259" key="3">
    <source>
        <dbReference type="Pfam" id="PF01895"/>
    </source>
</evidence>
<dbReference type="EMBL" id="JAMFTQ010000015">
    <property type="protein sequence ID" value="MCP1388406.1"/>
    <property type="molecule type" value="Genomic_DNA"/>
</dbReference>
<dbReference type="PIRSF" id="PIRSF003107">
    <property type="entry name" value="PhoU"/>
    <property type="match status" value="1"/>
</dbReference>
<comment type="function">
    <text evidence="2">Plays a role in the regulation of phosphate uptake.</text>
</comment>
<sequence>MADSTAGRPGTRLRTEFRGALDAYQSDILEMAELARLNLANASAALLDQDLEAAEEALTGSDTAVEVHRRCEDRALVLLARQSPVASDLRQVLAYIHIETDLERMSNLAKLVAKISRQHHPEQVLPDDVVQRVRDMAGAAEEMAARVVELIASGEPASVELVTMDDVVDDCARELARLTCGDWPHSVRQAVELALICRYYERFADHCVAIARQVDFMVHGRRER</sequence>
<accession>A0ABT1G356</accession>
<feature type="domain" description="PhoU" evidence="3">
    <location>
        <begin position="133"/>
        <end position="214"/>
    </location>
</feature>
<reference evidence="4" key="1">
    <citation type="submission" date="2022-05" db="EMBL/GenBank/DDBJ databases">
        <title>Corynebacterium sp. TA-R-1 sp. nov., isolated from human feces.</title>
        <authorList>
            <person name="Shamsuzzaman M."/>
            <person name="Dahal R.H."/>
        </authorList>
    </citation>
    <scope>NUCLEOTIDE SEQUENCE</scope>
    <source>
        <strain evidence="4">TA-R-1</strain>
    </source>
</reference>
<name>A0ABT1G356_9CORY</name>
<dbReference type="InterPro" id="IPR028366">
    <property type="entry name" value="PhoU"/>
</dbReference>
<feature type="domain" description="PhoU" evidence="3">
    <location>
        <begin position="28"/>
        <end position="115"/>
    </location>
</feature>
<dbReference type="RefSeq" id="WP_253578981.1">
    <property type="nucleotide sequence ID" value="NZ_JAMFTQ010000015.1"/>
</dbReference>
<organism evidence="4 5">
    <name type="scientific">Corynebacterium stercoris</name>
    <dbReference type="NCBI Taxonomy" id="2943490"/>
    <lineage>
        <taxon>Bacteria</taxon>
        <taxon>Bacillati</taxon>
        <taxon>Actinomycetota</taxon>
        <taxon>Actinomycetes</taxon>
        <taxon>Mycobacteriales</taxon>
        <taxon>Corynebacteriaceae</taxon>
        <taxon>Corynebacterium</taxon>
    </lineage>
</organism>
<comment type="subcellular location">
    <subcellularLocation>
        <location evidence="2">Cytoplasm</location>
    </subcellularLocation>
</comment>
<comment type="caution">
    <text evidence="4">The sequence shown here is derived from an EMBL/GenBank/DDBJ whole genome shotgun (WGS) entry which is preliminary data.</text>
</comment>
<evidence type="ECO:0000313" key="5">
    <source>
        <dbReference type="Proteomes" id="UP001204000"/>
    </source>
</evidence>
<dbReference type="Proteomes" id="UP001204000">
    <property type="component" value="Unassembled WGS sequence"/>
</dbReference>
<dbReference type="PANTHER" id="PTHR42930:SF3">
    <property type="entry name" value="PHOSPHATE-SPECIFIC TRANSPORT SYSTEM ACCESSORY PROTEIN PHOU"/>
    <property type="match status" value="1"/>
</dbReference>
<comment type="subunit">
    <text evidence="2">Homodimer.</text>
</comment>
<comment type="similarity">
    <text evidence="2">Belongs to the PhoU family.</text>
</comment>
<evidence type="ECO:0000256" key="2">
    <source>
        <dbReference type="PIRNR" id="PIRNR003107"/>
    </source>
</evidence>